<evidence type="ECO:0000313" key="2">
    <source>
        <dbReference type="Proteomes" id="UP000182241"/>
    </source>
</evidence>
<dbReference type="AlphaFoldDB" id="A0A1H4U6P4"/>
<dbReference type="EMBL" id="FNSA01000003">
    <property type="protein sequence ID" value="SEC64395.1"/>
    <property type="molecule type" value="Genomic_DNA"/>
</dbReference>
<keyword evidence="2" id="KW-1185">Reference proteome</keyword>
<dbReference type="Proteomes" id="UP000182241">
    <property type="component" value="Unassembled WGS sequence"/>
</dbReference>
<sequence length="87" mass="9335">MTDERDQLIAAVARAVPGCTPSLSGHWDLVHELGDRAVLIEDTVDDAGRTFVVTTIHIFGDQDWDLSADPKMASADDALALASAWLS</sequence>
<proteinExistence type="predicted"/>
<dbReference type="STRING" id="57704.SAMN04489793_2797"/>
<accession>A0A1H4U6P4</accession>
<organism evidence="1 2">
    <name type="scientific">Tsukamurella tyrosinosolvens</name>
    <dbReference type="NCBI Taxonomy" id="57704"/>
    <lineage>
        <taxon>Bacteria</taxon>
        <taxon>Bacillati</taxon>
        <taxon>Actinomycetota</taxon>
        <taxon>Actinomycetes</taxon>
        <taxon>Mycobacteriales</taxon>
        <taxon>Tsukamurellaceae</taxon>
        <taxon>Tsukamurella</taxon>
    </lineage>
</organism>
<evidence type="ECO:0000313" key="1">
    <source>
        <dbReference type="EMBL" id="SEC64395.1"/>
    </source>
</evidence>
<name>A0A1H4U6P4_TSUTY</name>
<reference evidence="2" key="1">
    <citation type="submission" date="2016-10" db="EMBL/GenBank/DDBJ databases">
        <authorList>
            <person name="Varghese N."/>
            <person name="Submissions S."/>
        </authorList>
    </citation>
    <scope>NUCLEOTIDE SEQUENCE [LARGE SCALE GENOMIC DNA]</scope>
    <source>
        <strain evidence="2">DSM 44234</strain>
    </source>
</reference>
<gene>
    <name evidence="1" type="ORF">SAMN04489793_2797</name>
</gene>
<dbReference type="RefSeq" id="WP_068741795.1">
    <property type="nucleotide sequence ID" value="NZ_FNSA01000003.1"/>
</dbReference>
<protein>
    <submittedName>
        <fullName evidence="1">Uncharacterized protein</fullName>
    </submittedName>
</protein>